<dbReference type="InterPro" id="IPR039331">
    <property type="entry name" value="PAPs-like"/>
</dbReference>
<sequence>MPSKGRGNGRRKVQGELPVRYKTLHFRDFFDDNKLKLRRWAFCFLAIAVFVGIITGSWLTSPGGSVGLGQTLPLRGDLRMAVISDLNSAYGSTSYEPEVHKALELIPNLQPDLVLCSGDMVAGQSPKLTSAQIQAMWDAFDRVVTQPLRQARIPFGFTLGNHDASGALDQNRRFRFQNERELAARYWRNPAHDPGITFLDKSDFPFYYTFSQNGVFFLVWDGSTHRIPPEKLAWVERALASAPAQNAKLRMAIGHLPLYGVAEGRNKPGEVMANAEQLRALLEKYQVHTYISGHQHAYYPGRRGNLELLHTGILGAGPRVLIGQERRSPKTLTILDVTFDQPDQVQYTTYDMKDLSPVGLESLPRFLLGHNGRVIRRDLREANLTPAEQQACGASLGLALCNVR</sequence>
<keyword evidence="2" id="KW-0812">Transmembrane</keyword>
<keyword evidence="2" id="KW-0472">Membrane</keyword>
<keyword evidence="5" id="KW-1185">Reference proteome</keyword>
<dbReference type="PANTHER" id="PTHR22953:SF153">
    <property type="entry name" value="PURPLE ACID PHOSPHATASE"/>
    <property type="match status" value="1"/>
</dbReference>
<evidence type="ECO:0000313" key="4">
    <source>
        <dbReference type="EMBL" id="MBE9252969.1"/>
    </source>
</evidence>
<organism evidence="4 5">
    <name type="scientific">Synechocystis salina LEGE 00031</name>
    <dbReference type="NCBI Taxonomy" id="1828736"/>
    <lineage>
        <taxon>Bacteria</taxon>
        <taxon>Bacillati</taxon>
        <taxon>Cyanobacteriota</taxon>
        <taxon>Cyanophyceae</taxon>
        <taxon>Synechococcales</taxon>
        <taxon>Merismopediaceae</taxon>
        <taxon>Synechocystis</taxon>
    </lineage>
</organism>
<evidence type="ECO:0000259" key="3">
    <source>
        <dbReference type="Pfam" id="PF00149"/>
    </source>
</evidence>
<gene>
    <name evidence="4" type="ORF">IQ217_03665</name>
</gene>
<proteinExistence type="predicted"/>
<keyword evidence="1" id="KW-0732">Signal</keyword>
<name>A0ABR9VNR2_9SYNC</name>
<evidence type="ECO:0000256" key="2">
    <source>
        <dbReference type="SAM" id="Phobius"/>
    </source>
</evidence>
<dbReference type="SUPFAM" id="SSF56300">
    <property type="entry name" value="Metallo-dependent phosphatases"/>
    <property type="match status" value="1"/>
</dbReference>
<dbReference type="Gene3D" id="3.60.21.10">
    <property type="match status" value="1"/>
</dbReference>
<dbReference type="InterPro" id="IPR029052">
    <property type="entry name" value="Metallo-depent_PP-like"/>
</dbReference>
<protein>
    <submittedName>
        <fullName evidence="4">Metallophosphoesterase</fullName>
    </submittedName>
</protein>
<keyword evidence="2" id="KW-1133">Transmembrane helix</keyword>
<feature type="domain" description="Calcineurin-like phosphoesterase" evidence="3">
    <location>
        <begin position="79"/>
        <end position="298"/>
    </location>
</feature>
<dbReference type="Pfam" id="PF00149">
    <property type="entry name" value="Metallophos"/>
    <property type="match status" value="1"/>
</dbReference>
<evidence type="ECO:0000313" key="5">
    <source>
        <dbReference type="Proteomes" id="UP000658720"/>
    </source>
</evidence>
<dbReference type="InterPro" id="IPR004843">
    <property type="entry name" value="Calcineurin-like_PHP"/>
</dbReference>
<dbReference type="Proteomes" id="UP000658720">
    <property type="component" value="Unassembled WGS sequence"/>
</dbReference>
<accession>A0ABR9VNR2</accession>
<dbReference type="EMBL" id="JADEVV010000007">
    <property type="protein sequence ID" value="MBE9252969.1"/>
    <property type="molecule type" value="Genomic_DNA"/>
</dbReference>
<reference evidence="4 5" key="1">
    <citation type="submission" date="2020-10" db="EMBL/GenBank/DDBJ databases">
        <authorList>
            <person name="Castelo-Branco R."/>
            <person name="Eusebio N."/>
            <person name="Adriana R."/>
            <person name="Vieira A."/>
            <person name="Brugerolle De Fraissinette N."/>
            <person name="Rezende De Castro R."/>
            <person name="Schneider M.P."/>
            <person name="Vasconcelos V."/>
            <person name="Leao P.N."/>
        </authorList>
    </citation>
    <scope>NUCLEOTIDE SEQUENCE [LARGE SCALE GENOMIC DNA]</scope>
    <source>
        <strain evidence="4 5">LEGE 00031</strain>
    </source>
</reference>
<comment type="caution">
    <text evidence="4">The sequence shown here is derived from an EMBL/GenBank/DDBJ whole genome shotgun (WGS) entry which is preliminary data.</text>
</comment>
<evidence type="ECO:0000256" key="1">
    <source>
        <dbReference type="ARBA" id="ARBA00022729"/>
    </source>
</evidence>
<feature type="transmembrane region" description="Helical" evidence="2">
    <location>
        <begin position="40"/>
        <end position="59"/>
    </location>
</feature>
<dbReference type="PANTHER" id="PTHR22953">
    <property type="entry name" value="ACID PHOSPHATASE RELATED"/>
    <property type="match status" value="1"/>
</dbReference>